<dbReference type="Gene3D" id="3.40.50.1000">
    <property type="entry name" value="HAD superfamily/HAD-like"/>
    <property type="match status" value="1"/>
</dbReference>
<dbReference type="NCBIfam" id="TIGR02009">
    <property type="entry name" value="PGMB-YQAB-SF"/>
    <property type="match status" value="1"/>
</dbReference>
<name>A0A9X3RBN5_9BACI</name>
<dbReference type="NCBIfam" id="TIGR01509">
    <property type="entry name" value="HAD-SF-IA-v3"/>
    <property type="match status" value="1"/>
</dbReference>
<dbReference type="InterPro" id="IPR036412">
    <property type="entry name" value="HAD-like_sf"/>
</dbReference>
<feature type="binding site" evidence="4">
    <location>
        <position position="173"/>
    </location>
    <ligand>
        <name>Mg(2+)</name>
        <dbReference type="ChEBI" id="CHEBI:18420"/>
    </ligand>
</feature>
<dbReference type="InterPro" id="IPR006439">
    <property type="entry name" value="HAD-SF_hydro_IA"/>
</dbReference>
<comment type="similarity">
    <text evidence="1">Belongs to the HAD-like hydrolase superfamily. CbbY/CbbZ/Gph/YieH family.</text>
</comment>
<feature type="binding site" evidence="3">
    <location>
        <begin position="11"/>
        <end position="13"/>
    </location>
    <ligand>
        <name>substrate</name>
    </ligand>
</feature>
<comment type="caution">
    <text evidence="6">The sequence shown here is derived from an EMBL/GenBank/DDBJ whole genome shotgun (WGS) entry which is preliminary data.</text>
</comment>
<dbReference type="SFLD" id="SFLDS00003">
    <property type="entry name" value="Haloacid_Dehalogenase"/>
    <property type="match status" value="1"/>
</dbReference>
<reference evidence="6" key="1">
    <citation type="submission" date="2022-05" db="EMBL/GenBank/DDBJ databases">
        <authorList>
            <person name="Colautti A."/>
            <person name="Iacumin L."/>
        </authorList>
    </citation>
    <scope>NUCLEOTIDE SEQUENCE</scope>
    <source>
        <strain evidence="6">DSM 30747</strain>
    </source>
</reference>
<dbReference type="EMBL" id="JAMKBI010000022">
    <property type="protein sequence ID" value="MCZ8535426.1"/>
    <property type="molecule type" value="Genomic_DNA"/>
</dbReference>
<feature type="binding site" evidence="3">
    <location>
        <begin position="46"/>
        <end position="51"/>
    </location>
    <ligand>
        <name>substrate</name>
    </ligand>
</feature>
<dbReference type="NCBIfam" id="TIGR01990">
    <property type="entry name" value="bPGM"/>
    <property type="match status" value="1"/>
</dbReference>
<keyword evidence="6" id="KW-0413">Isomerase</keyword>
<protein>
    <submittedName>
        <fullName evidence="6">Beta-phosphoglucomutase</fullName>
        <ecNumber evidence="6">5.4.2.6</ecNumber>
    </submittedName>
</protein>
<feature type="binding site" evidence="4">
    <location>
        <position position="11"/>
    </location>
    <ligand>
        <name>Mg(2+)</name>
        <dbReference type="ChEBI" id="CHEBI:18420"/>
    </ligand>
</feature>
<feature type="binding site" evidence="3">
    <location>
        <position position="54"/>
    </location>
    <ligand>
        <name>substrate</name>
    </ligand>
</feature>
<dbReference type="SUPFAM" id="SSF56784">
    <property type="entry name" value="HAD-like"/>
    <property type="match status" value="1"/>
</dbReference>
<dbReference type="InterPro" id="IPR023214">
    <property type="entry name" value="HAD_sf"/>
</dbReference>
<dbReference type="SFLD" id="SFLDG01129">
    <property type="entry name" value="C1.5:_HAD__Beta-PGM__Phosphata"/>
    <property type="match status" value="1"/>
</dbReference>
<sequence>MSQYPKVFIFDLDGVITDTAELHYLAWKKLAEGINISFDKQFNERLKGISRMESLELILQLDTSLLKLDNEQKVKLANKKNEYYLELAETINKEDVLPGVEDLLKHIKKQNIKIALGSASENAKNVVKKLGLSSYFDYIVDASKVKKGKPDPETFIIAADYFGIPYKECIGIEDAAAGIEAINKANMFSVGVGSVENLSQANYLVEDTSKLNFEEIIKKYSDKNS</sequence>
<dbReference type="AlphaFoldDB" id="A0A9X3RBN5"/>
<dbReference type="RefSeq" id="WP_269923397.1">
    <property type="nucleotide sequence ID" value="NZ_JAMKBI010000022.1"/>
</dbReference>
<keyword evidence="4" id="KW-0460">Magnesium</keyword>
<comment type="cofactor">
    <cofactor evidence="4">
        <name>Mg(2+)</name>
        <dbReference type="ChEBI" id="CHEBI:18420"/>
    </cofactor>
    <text evidence="4">Binds 2 magnesium ions per subunit.</text>
</comment>
<dbReference type="InterPro" id="IPR010976">
    <property type="entry name" value="B-phosphoglucomutase_hydrolase"/>
</dbReference>
<evidence type="ECO:0000256" key="5">
    <source>
        <dbReference type="PIRSR" id="PIRSR610972-4"/>
    </source>
</evidence>
<dbReference type="EC" id="5.4.2.6" evidence="6"/>
<dbReference type="Proteomes" id="UP001152172">
    <property type="component" value="Unassembled WGS sequence"/>
</dbReference>
<feature type="site" description="Important for catalytic activity and assists the phosphoryl transfer reaction to Asp8 by balancing charge and orienting the reacting groups" evidence="5">
    <location>
        <position position="118"/>
    </location>
</feature>
<evidence type="ECO:0000313" key="6">
    <source>
        <dbReference type="EMBL" id="MCZ8535426.1"/>
    </source>
</evidence>
<dbReference type="InterPro" id="IPR010972">
    <property type="entry name" value="Beta-PGM"/>
</dbReference>
<dbReference type="InterPro" id="IPR023198">
    <property type="entry name" value="PGP-like_dom2"/>
</dbReference>
<keyword evidence="4" id="KW-0479">Metal-binding</keyword>
<proteinExistence type="inferred from homology"/>
<feature type="active site" description="Proton donor/acceptor" evidence="2">
    <location>
        <position position="13"/>
    </location>
</feature>
<dbReference type="Pfam" id="PF00702">
    <property type="entry name" value="Hydrolase"/>
    <property type="match status" value="1"/>
</dbReference>
<feature type="binding site" evidence="3">
    <location>
        <position position="149"/>
    </location>
    <ligand>
        <name>substrate</name>
    </ligand>
</feature>
<evidence type="ECO:0000256" key="4">
    <source>
        <dbReference type="PIRSR" id="PIRSR610972-3"/>
    </source>
</evidence>
<feature type="binding site" evidence="3">
    <location>
        <position position="27"/>
    </location>
    <ligand>
        <name>substrate</name>
    </ligand>
</feature>
<feature type="binding site" evidence="4">
    <location>
        <position position="174"/>
    </location>
    <ligand>
        <name>Mg(2+)</name>
        <dbReference type="ChEBI" id="CHEBI:18420"/>
    </ligand>
</feature>
<dbReference type="GO" id="GO:0050308">
    <property type="term" value="F:sugar-phosphatase activity"/>
    <property type="evidence" value="ECO:0007669"/>
    <property type="project" value="TreeGrafter"/>
</dbReference>
<feature type="active site" description="Nucleophile" evidence="2">
    <location>
        <position position="11"/>
    </location>
</feature>
<dbReference type="PANTHER" id="PTHR43481">
    <property type="entry name" value="FRUCTOSE-1-PHOSPHATE PHOSPHATASE"/>
    <property type="match status" value="1"/>
</dbReference>
<gene>
    <name evidence="6" type="primary">pgmB</name>
    <name evidence="6" type="ORF">M9R61_19170</name>
</gene>
<dbReference type="Gene3D" id="1.10.150.240">
    <property type="entry name" value="Putative phosphatase, domain 2"/>
    <property type="match status" value="1"/>
</dbReference>
<dbReference type="InterPro" id="IPR051806">
    <property type="entry name" value="HAD-like_SPP"/>
</dbReference>
<dbReference type="CDD" id="cd02598">
    <property type="entry name" value="HAD_BPGM"/>
    <property type="match status" value="1"/>
</dbReference>
<evidence type="ECO:0000256" key="3">
    <source>
        <dbReference type="PIRSR" id="PIRSR610972-2"/>
    </source>
</evidence>
<dbReference type="GO" id="GO:0008801">
    <property type="term" value="F:beta-phosphoglucomutase activity"/>
    <property type="evidence" value="ECO:0007669"/>
    <property type="project" value="UniProtKB-EC"/>
</dbReference>
<dbReference type="GO" id="GO:0005975">
    <property type="term" value="P:carbohydrate metabolic process"/>
    <property type="evidence" value="ECO:0007669"/>
    <property type="project" value="InterPro"/>
</dbReference>
<accession>A0A9X3RBN5</accession>
<dbReference type="SFLD" id="SFLDF00046">
    <property type="entry name" value="beta-phosphoglucomutase"/>
    <property type="match status" value="1"/>
</dbReference>
<organism evidence="6 7">
    <name type="scientific">Psychrobacillus psychrodurans</name>
    <dbReference type="NCBI Taxonomy" id="126157"/>
    <lineage>
        <taxon>Bacteria</taxon>
        <taxon>Bacillati</taxon>
        <taxon>Bacillota</taxon>
        <taxon>Bacilli</taxon>
        <taxon>Bacillales</taxon>
        <taxon>Bacillaceae</taxon>
        <taxon>Psychrobacillus</taxon>
    </lineage>
</organism>
<dbReference type="GO" id="GO:0000287">
    <property type="term" value="F:magnesium ion binding"/>
    <property type="evidence" value="ECO:0007669"/>
    <property type="project" value="InterPro"/>
</dbReference>
<keyword evidence="7" id="KW-1185">Reference proteome</keyword>
<feature type="binding site" evidence="4">
    <location>
        <position position="13"/>
    </location>
    <ligand>
        <name>Mg(2+)</name>
        <dbReference type="ChEBI" id="CHEBI:18420"/>
    </ligand>
</feature>
<dbReference type="SFLD" id="SFLDG01135">
    <property type="entry name" value="C1.5.6:_HAD__Beta-PGM__Phospha"/>
    <property type="match status" value="1"/>
</dbReference>
<dbReference type="PANTHER" id="PTHR43481:SF4">
    <property type="entry name" value="GLYCEROL-1-PHOSPHATE PHOSPHOHYDROLASE 1-RELATED"/>
    <property type="match status" value="1"/>
</dbReference>
<evidence type="ECO:0000256" key="2">
    <source>
        <dbReference type="PIRSR" id="PIRSR610972-1"/>
    </source>
</evidence>
<feature type="binding site" evidence="3">
    <location>
        <begin position="118"/>
        <end position="122"/>
    </location>
    <ligand>
        <name>substrate</name>
    </ligand>
</feature>
<feature type="site" description="Important for catalytic activity and assists the phosphoryl transfer reaction to Asp8 by balancing charge and orienting the reacting groups" evidence="5">
    <location>
        <position position="149"/>
    </location>
</feature>
<evidence type="ECO:0000313" key="7">
    <source>
        <dbReference type="Proteomes" id="UP001152172"/>
    </source>
</evidence>
<feature type="binding site" evidence="3">
    <location>
        <position position="80"/>
    </location>
    <ligand>
        <name>substrate</name>
    </ligand>
</feature>
<evidence type="ECO:0000256" key="1">
    <source>
        <dbReference type="ARBA" id="ARBA00006171"/>
    </source>
</evidence>